<evidence type="ECO:0000256" key="2">
    <source>
        <dbReference type="ARBA" id="ARBA00004429"/>
    </source>
</evidence>
<dbReference type="EMBL" id="CP116346">
    <property type="protein sequence ID" value="WIT11036.1"/>
    <property type="molecule type" value="Genomic_DNA"/>
</dbReference>
<keyword evidence="5" id="KW-0997">Cell inner membrane</keyword>
<evidence type="ECO:0000256" key="12">
    <source>
        <dbReference type="ARBA" id="ARBA00022989"/>
    </source>
</evidence>
<dbReference type="PRINTS" id="PR00344">
    <property type="entry name" value="BCTRLSENSOR"/>
</dbReference>
<evidence type="ECO:0000259" key="18">
    <source>
        <dbReference type="PROSITE" id="PS50109"/>
    </source>
</evidence>
<evidence type="ECO:0000256" key="5">
    <source>
        <dbReference type="ARBA" id="ARBA00022519"/>
    </source>
</evidence>
<dbReference type="KEGG" id="pais:PFX98_19310"/>
<reference evidence="19" key="1">
    <citation type="submission" date="2023-01" db="EMBL/GenBank/DDBJ databases">
        <title>Whole genome sequence of Paucibacter sp. S2-9 isolated from pond sediment.</title>
        <authorList>
            <person name="Jung J.Y."/>
        </authorList>
    </citation>
    <scope>NUCLEOTIDE SEQUENCE</scope>
    <source>
        <strain evidence="19">S2-9</strain>
    </source>
</reference>
<keyword evidence="20" id="KW-1185">Reference proteome</keyword>
<dbReference type="PIRSF" id="PIRSF036431">
    <property type="entry name" value="STHK_DctB"/>
    <property type="match status" value="1"/>
</dbReference>
<evidence type="ECO:0000256" key="1">
    <source>
        <dbReference type="ARBA" id="ARBA00000085"/>
    </source>
</evidence>
<dbReference type="SMART" id="SM00387">
    <property type="entry name" value="HATPase_c"/>
    <property type="match status" value="1"/>
</dbReference>
<dbReference type="Gene3D" id="3.30.565.10">
    <property type="entry name" value="Histidine kinase-like ATPase, C-terminal domain"/>
    <property type="match status" value="1"/>
</dbReference>
<dbReference type="CDD" id="cd00082">
    <property type="entry name" value="HisKA"/>
    <property type="match status" value="1"/>
</dbReference>
<keyword evidence="9" id="KW-0547">Nucleotide-binding</keyword>
<name>A0AA95NK27_9BURK</name>
<dbReference type="GO" id="GO:0000155">
    <property type="term" value="F:phosphorelay sensor kinase activity"/>
    <property type="evidence" value="ECO:0007669"/>
    <property type="project" value="InterPro"/>
</dbReference>
<feature type="transmembrane region" description="Helical" evidence="17">
    <location>
        <begin position="33"/>
        <end position="52"/>
    </location>
</feature>
<dbReference type="PROSITE" id="PS50109">
    <property type="entry name" value="HIS_KIN"/>
    <property type="match status" value="1"/>
</dbReference>
<keyword evidence="4" id="KW-1003">Cell membrane</keyword>
<dbReference type="PANTHER" id="PTHR43065:SF46">
    <property type="entry name" value="C4-DICARBOXYLATE TRANSPORT SENSOR PROTEIN DCTB"/>
    <property type="match status" value="1"/>
</dbReference>
<feature type="domain" description="Histidine kinase" evidence="18">
    <location>
        <begin position="417"/>
        <end position="630"/>
    </location>
</feature>
<dbReference type="AlphaFoldDB" id="A0AA95NK27"/>
<evidence type="ECO:0000256" key="14">
    <source>
        <dbReference type="ARBA" id="ARBA00023136"/>
    </source>
</evidence>
<dbReference type="InterPro" id="IPR036890">
    <property type="entry name" value="HATPase_C_sf"/>
</dbReference>
<keyword evidence="14 17" id="KW-0472">Membrane</keyword>
<evidence type="ECO:0000256" key="9">
    <source>
        <dbReference type="ARBA" id="ARBA00022741"/>
    </source>
</evidence>
<dbReference type="GO" id="GO:0005886">
    <property type="term" value="C:plasma membrane"/>
    <property type="evidence" value="ECO:0007669"/>
    <property type="project" value="UniProtKB-SubCell"/>
</dbReference>
<dbReference type="InterPro" id="IPR003661">
    <property type="entry name" value="HisK_dim/P_dom"/>
</dbReference>
<evidence type="ECO:0000256" key="17">
    <source>
        <dbReference type="SAM" id="Phobius"/>
    </source>
</evidence>
<dbReference type="Pfam" id="PF02518">
    <property type="entry name" value="HATPase_c"/>
    <property type="match status" value="1"/>
</dbReference>
<keyword evidence="13" id="KW-0902">Two-component regulatory system</keyword>
<evidence type="ECO:0000256" key="6">
    <source>
        <dbReference type="ARBA" id="ARBA00022553"/>
    </source>
</evidence>
<evidence type="ECO:0000256" key="11">
    <source>
        <dbReference type="ARBA" id="ARBA00022840"/>
    </source>
</evidence>
<organism evidence="19 20">
    <name type="scientific">Paucibacter sediminis</name>
    <dbReference type="NCBI Taxonomy" id="3019553"/>
    <lineage>
        <taxon>Bacteria</taxon>
        <taxon>Pseudomonadati</taxon>
        <taxon>Pseudomonadota</taxon>
        <taxon>Betaproteobacteria</taxon>
        <taxon>Burkholderiales</taxon>
        <taxon>Sphaerotilaceae</taxon>
        <taxon>Roseateles</taxon>
    </lineage>
</organism>
<dbReference type="SUPFAM" id="SSF47384">
    <property type="entry name" value="Homodimeric domain of signal transducing histidine kinase"/>
    <property type="match status" value="1"/>
</dbReference>
<comment type="catalytic activity">
    <reaction evidence="1">
        <text>ATP + protein L-histidine = ADP + protein N-phospho-L-histidine.</text>
        <dbReference type="EC" id="2.7.13.3"/>
    </reaction>
</comment>
<dbReference type="InterPro" id="IPR005467">
    <property type="entry name" value="His_kinase_dom"/>
</dbReference>
<evidence type="ECO:0000256" key="8">
    <source>
        <dbReference type="ARBA" id="ARBA00022692"/>
    </source>
</evidence>
<dbReference type="SUPFAM" id="SSF55874">
    <property type="entry name" value="ATPase domain of HSP90 chaperone/DNA topoisomerase II/histidine kinase"/>
    <property type="match status" value="1"/>
</dbReference>
<dbReference type="RefSeq" id="WP_285232114.1">
    <property type="nucleotide sequence ID" value="NZ_CP116346.1"/>
</dbReference>
<evidence type="ECO:0000256" key="3">
    <source>
        <dbReference type="ARBA" id="ARBA00012438"/>
    </source>
</evidence>
<keyword evidence="12 17" id="KW-1133">Transmembrane helix</keyword>
<keyword evidence="8 17" id="KW-0812">Transmembrane</keyword>
<dbReference type="SMART" id="SM00388">
    <property type="entry name" value="HisKA"/>
    <property type="match status" value="1"/>
</dbReference>
<evidence type="ECO:0000256" key="4">
    <source>
        <dbReference type="ARBA" id="ARBA00022475"/>
    </source>
</evidence>
<dbReference type="EC" id="2.7.13.3" evidence="3"/>
<dbReference type="Proteomes" id="UP001177769">
    <property type="component" value="Chromosome"/>
</dbReference>
<dbReference type="PANTHER" id="PTHR43065">
    <property type="entry name" value="SENSOR HISTIDINE KINASE"/>
    <property type="match status" value="1"/>
</dbReference>
<comment type="subcellular location">
    <subcellularLocation>
        <location evidence="2">Cell inner membrane</location>
        <topology evidence="2">Multi-pass membrane protein</topology>
    </subcellularLocation>
</comment>
<evidence type="ECO:0000256" key="16">
    <source>
        <dbReference type="SAM" id="Coils"/>
    </source>
</evidence>
<keyword evidence="11 19" id="KW-0067">ATP-binding</keyword>
<dbReference type="Pfam" id="PF00512">
    <property type="entry name" value="HisKA"/>
    <property type="match status" value="1"/>
</dbReference>
<dbReference type="InterPro" id="IPR017055">
    <property type="entry name" value="Sig_transdc_His_kinase_DctB"/>
</dbReference>
<dbReference type="Gene3D" id="1.10.287.130">
    <property type="match status" value="1"/>
</dbReference>
<protein>
    <recommendedName>
        <fullName evidence="15">C4-dicarboxylate transport sensor protein DctB</fullName>
        <ecNumber evidence="3">2.7.13.3</ecNumber>
    </recommendedName>
</protein>
<accession>A0AA95NK27</accession>
<keyword evidence="7" id="KW-0808">Transferase</keyword>
<evidence type="ECO:0000256" key="15">
    <source>
        <dbReference type="ARBA" id="ARBA00073143"/>
    </source>
</evidence>
<keyword evidence="16" id="KW-0175">Coiled coil</keyword>
<dbReference type="InterPro" id="IPR036097">
    <property type="entry name" value="HisK_dim/P_sf"/>
</dbReference>
<dbReference type="InterPro" id="IPR004358">
    <property type="entry name" value="Sig_transdc_His_kin-like_C"/>
</dbReference>
<evidence type="ECO:0000256" key="7">
    <source>
        <dbReference type="ARBA" id="ARBA00022679"/>
    </source>
</evidence>
<dbReference type="FunFam" id="1.10.287.130:FF:000049">
    <property type="entry name" value="C4-dicarboxylate transport sensor protein DctB"/>
    <property type="match status" value="1"/>
</dbReference>
<evidence type="ECO:0000313" key="19">
    <source>
        <dbReference type="EMBL" id="WIT11036.1"/>
    </source>
</evidence>
<evidence type="ECO:0000256" key="10">
    <source>
        <dbReference type="ARBA" id="ARBA00022777"/>
    </source>
</evidence>
<feature type="coiled-coil region" evidence="16">
    <location>
        <begin position="374"/>
        <end position="405"/>
    </location>
</feature>
<dbReference type="InterPro" id="IPR003594">
    <property type="entry name" value="HATPase_dom"/>
</dbReference>
<proteinExistence type="predicted"/>
<dbReference type="GO" id="GO:0005524">
    <property type="term" value="F:ATP binding"/>
    <property type="evidence" value="ECO:0007669"/>
    <property type="project" value="UniProtKB-KW"/>
</dbReference>
<evidence type="ECO:0000313" key="20">
    <source>
        <dbReference type="Proteomes" id="UP001177769"/>
    </source>
</evidence>
<gene>
    <name evidence="19" type="ORF">PFX98_19310</name>
</gene>
<keyword evidence="10" id="KW-0418">Kinase</keyword>
<sequence>MVFADSSSWRGLRFVFTPGWLARLQRRLLRPSFMVWLTLILLGAGLWLGQRWSERNGISQLNAVAAERLELYAAMLEAELARHAYLPSLIAIDEEVAAMLDAPGDAALRQRASLRLARINVRAGALMSFIANSQGQVLSSSQAQANVAVEPGVLKQALALNEAPGHFFAANREQASTEYYLVHPVRRGQRLQALIVVKLDLAPLEATWVDLGLRSQGEKLLVVDERGVVIMSSVPRWKYRVLGELDEQRRRELEASGRYAGATLEPIGLTPEVLEQEDSSLVPAPRDDADVGRRPRQLLAQQRAAVTAGVRLLALSDPSEVWAQARYAGWGGGAVGASVGMLALYLASRKRALLQLSRARDELQLAHGQLEGVVAERTRELRSTNEELKRQIAQRIQAEDELMQAGKLAVLGQMSTGITHEINQPLTALRALSRNSLQLLEKGRHQSVADNLRMIDDVVERMSRITRQLKSFARKAEVVYAPVSLAEAVTNVRLLMEHRIESEGVRLRVEVHEELLVHCDGNRLEQVLVNLLANALDAVKDSNERWVGISAARAGDRVVVRVSDTGTGMDDAAIARLFEPFFTTKPAGQGLGLGLVISTKIVHEFGGTLRARRGPHAAGMSFVFDLKAVDRDAHV</sequence>
<evidence type="ECO:0000256" key="13">
    <source>
        <dbReference type="ARBA" id="ARBA00023012"/>
    </source>
</evidence>
<keyword evidence="6" id="KW-0597">Phosphoprotein</keyword>
<dbReference type="Gene3D" id="3.30.450.20">
    <property type="entry name" value="PAS domain"/>
    <property type="match status" value="2"/>
</dbReference>